<keyword evidence="1" id="KW-0175">Coiled coil</keyword>
<name>A0A323US33_9RHOO</name>
<dbReference type="AlphaFoldDB" id="A0A323US33"/>
<dbReference type="Gene3D" id="3.40.50.300">
    <property type="entry name" value="P-loop containing nucleotide triphosphate hydrolases"/>
    <property type="match status" value="2"/>
</dbReference>
<dbReference type="PANTHER" id="PTHR32114:SF2">
    <property type="entry name" value="ABC TRANSPORTER ABCH.3"/>
    <property type="match status" value="1"/>
</dbReference>
<proteinExistence type="predicted"/>
<dbReference type="InterPro" id="IPR038729">
    <property type="entry name" value="Rad50/SbcC_AAA"/>
</dbReference>
<evidence type="ECO:0000313" key="4">
    <source>
        <dbReference type="Proteomes" id="UP000248259"/>
    </source>
</evidence>
<feature type="domain" description="Rad50/SbcC-type AAA" evidence="2">
    <location>
        <begin position="5"/>
        <end position="209"/>
    </location>
</feature>
<evidence type="ECO:0000256" key="1">
    <source>
        <dbReference type="SAM" id="Coils"/>
    </source>
</evidence>
<evidence type="ECO:0000313" key="3">
    <source>
        <dbReference type="EMBL" id="PZA15289.1"/>
    </source>
</evidence>
<feature type="coiled-coil region" evidence="1">
    <location>
        <begin position="755"/>
        <end position="785"/>
    </location>
</feature>
<reference evidence="3 4" key="1">
    <citation type="submission" date="2018-06" db="EMBL/GenBank/DDBJ databases">
        <title>Azoarcus communis strain SWub3 genome.</title>
        <authorList>
            <person name="Zorraquino Salvo V."/>
            <person name="Toubiana D."/>
            <person name="Blumwald E."/>
        </authorList>
    </citation>
    <scope>NUCLEOTIDE SEQUENCE [LARGE SCALE GENOMIC DNA]</scope>
    <source>
        <strain evidence="3 4">SWub3</strain>
    </source>
</reference>
<sequence length="1031" mass="110675">MKPIKLTMQAFGPFAGREEVDFTRLPAGALFLIAGPTGAGKTSLLDGITFALYGDTSGGERSAREMRSHHADASTQTEVEFEFALGSQRYRVRRVPEQERAALRATKGGDGLVKVLAKAELYRWRDGEGDAGWEPVSQKTVEVTRDVVRLLGCEADQFRQVVLLPQGQFRKLLTASSGERERILETLFGTAAYKRLQDALKQEASSLQQAAEALRLRRDTLLEQAGSDTVEALRAKAGTAEQVLQALAAEALEHRAADAAAQQSLAQGRMLAQAFAEQASAQQALAAIAARDEEMARLGVRVAAAQRALQVATDERVRDAAQVELERARMRADAARGRQQAAVAAVQAAMMRRDAEKLRTPEREQAQRSLLQLEALSEQAALLVQAEREHVQALQVAETQGRAATEAATALDAAERTLQVKQRDIEQLAPQAAEVPALQLLVERAERREAALARLAARQVALDGAVTIEARLQQAQALAAAAVEAARVRRQSIDLRWRGAQAAILARHLHDGGPCPVCGSIEHPQPASVQAELPTDADLQAAADALSTAEQTLEQQRAQLEQAVRQRVAFEAEVRALQAAVDDGQAVAAGETMLPGPLAEPDAADAIRQRLKTALTAAKVLSTAKTAVKALETARVDAAAKGDRARAGLIEAQAAAQATARVLALRQDAVPAALRAPGELDRAIADARRQRDALESAWQAALAMHADAERECASADAEALALTQAEVERAEAWQGAEERFIAARRAAGFDDESSYREARLAAEDVESLLTQLRQHEQARASAVERATRAAAAVAGQQPPSIDDLEAQAVAARTAVDAVLARSAETRSGLEKIRQTLVLLDDIGSRHAVIEARYRVTGELAALANGENGRKLTFQRYVLAALLDDVLRAASLRLKAMSRGRYLLQRREDVADARRAGGLDLEVMDDYTGRARPVATLSGGEGFMASLSLALGLSDVVQAYAGGVQLDTLFIDEGFGSLDPEALDMAMKALIDLQQRGRMVGVISHVEEMKQQIDVAIEVVPGVGGSRVRIRA</sequence>
<dbReference type="Pfam" id="PF13558">
    <property type="entry name" value="SbcC_Walker_B"/>
    <property type="match status" value="1"/>
</dbReference>
<evidence type="ECO:0000259" key="2">
    <source>
        <dbReference type="Pfam" id="PF13476"/>
    </source>
</evidence>
<dbReference type="EMBL" id="QKOE01000015">
    <property type="protein sequence ID" value="PZA15289.1"/>
    <property type="molecule type" value="Genomic_DNA"/>
</dbReference>
<feature type="coiled-coil region" evidence="1">
    <location>
        <begin position="539"/>
        <end position="580"/>
    </location>
</feature>
<protein>
    <submittedName>
        <fullName evidence="3">SMC family ATPase</fullName>
    </submittedName>
</protein>
<accession>A0A323US33</accession>
<feature type="coiled-coil region" evidence="1">
    <location>
        <begin position="193"/>
        <end position="250"/>
    </location>
</feature>
<dbReference type="RefSeq" id="WP_110527303.1">
    <property type="nucleotide sequence ID" value="NZ_QKOE01000015.1"/>
</dbReference>
<dbReference type="SUPFAM" id="SSF52540">
    <property type="entry name" value="P-loop containing nucleoside triphosphate hydrolases"/>
    <property type="match status" value="1"/>
</dbReference>
<dbReference type="GO" id="GO:0006302">
    <property type="term" value="P:double-strand break repair"/>
    <property type="evidence" value="ECO:0007669"/>
    <property type="project" value="InterPro"/>
</dbReference>
<dbReference type="Proteomes" id="UP000248259">
    <property type="component" value="Unassembled WGS sequence"/>
</dbReference>
<dbReference type="InterPro" id="IPR027417">
    <property type="entry name" value="P-loop_NTPase"/>
</dbReference>
<dbReference type="GO" id="GO:0016887">
    <property type="term" value="F:ATP hydrolysis activity"/>
    <property type="evidence" value="ECO:0007669"/>
    <property type="project" value="InterPro"/>
</dbReference>
<gene>
    <name evidence="3" type="ORF">DNK49_17205</name>
</gene>
<dbReference type="Pfam" id="PF13476">
    <property type="entry name" value="AAA_23"/>
    <property type="match status" value="1"/>
</dbReference>
<comment type="caution">
    <text evidence="3">The sequence shown here is derived from an EMBL/GenBank/DDBJ whole genome shotgun (WGS) entry which is preliminary data.</text>
</comment>
<organism evidence="3 4">
    <name type="scientific">Parazoarcus communis SWub3 = DSM 12120</name>
    <dbReference type="NCBI Taxonomy" id="1121029"/>
    <lineage>
        <taxon>Bacteria</taxon>
        <taxon>Pseudomonadati</taxon>
        <taxon>Pseudomonadota</taxon>
        <taxon>Betaproteobacteria</taxon>
        <taxon>Rhodocyclales</taxon>
        <taxon>Zoogloeaceae</taxon>
        <taxon>Parazoarcus</taxon>
    </lineage>
</organism>
<dbReference type="OrthoDB" id="9795626at2"/>
<dbReference type="PANTHER" id="PTHR32114">
    <property type="entry name" value="ABC TRANSPORTER ABCH.3"/>
    <property type="match status" value="1"/>
</dbReference>
<keyword evidence="4" id="KW-1185">Reference proteome</keyword>